<dbReference type="GO" id="GO:0005109">
    <property type="term" value="F:frizzled binding"/>
    <property type="evidence" value="ECO:0007669"/>
    <property type="project" value="TreeGrafter"/>
</dbReference>
<evidence type="ECO:0000313" key="10">
    <source>
        <dbReference type="EMBL" id="CAD7245919.1"/>
    </source>
</evidence>
<evidence type="ECO:0000256" key="2">
    <source>
        <dbReference type="ARBA" id="ARBA00005683"/>
    </source>
</evidence>
<dbReference type="PANTHER" id="PTHR12027:SF70">
    <property type="entry name" value="PROTEIN WNT-16"/>
    <property type="match status" value="1"/>
</dbReference>
<dbReference type="InterPro" id="IPR043158">
    <property type="entry name" value="Wnt_C"/>
</dbReference>
<keyword evidence="7" id="KW-1015">Disulfide bond</keyword>
<dbReference type="GO" id="GO:0007517">
    <property type="term" value="P:muscle organ development"/>
    <property type="evidence" value="ECO:0007669"/>
    <property type="project" value="UniProtKB-ARBA"/>
</dbReference>
<keyword evidence="6 9" id="KW-0879">Wnt signaling pathway</keyword>
<dbReference type="GO" id="GO:0005615">
    <property type="term" value="C:extracellular space"/>
    <property type="evidence" value="ECO:0007669"/>
    <property type="project" value="TreeGrafter"/>
</dbReference>
<comment type="subcellular location">
    <subcellularLocation>
        <location evidence="1 9">Secreted</location>
        <location evidence="1 9">Extracellular space</location>
        <location evidence="1 9">Extracellular matrix</location>
    </subcellularLocation>
</comment>
<accession>A0A7R8XAG1</accession>
<dbReference type="Pfam" id="PF00110">
    <property type="entry name" value="wnt"/>
    <property type="match status" value="1"/>
</dbReference>
<dbReference type="GO" id="GO:0005125">
    <property type="term" value="F:cytokine activity"/>
    <property type="evidence" value="ECO:0007669"/>
    <property type="project" value="TreeGrafter"/>
</dbReference>
<comment type="similarity">
    <text evidence="2 9">Belongs to the Wnt family.</text>
</comment>
<dbReference type="FunFam" id="3.30.2460.20:FF:000001">
    <property type="entry name" value="Wnt homolog"/>
    <property type="match status" value="1"/>
</dbReference>
<dbReference type="OrthoDB" id="5945655at2759"/>
<dbReference type="EMBL" id="LR900508">
    <property type="protein sequence ID" value="CAD7245919.1"/>
    <property type="molecule type" value="Genomic_DNA"/>
</dbReference>
<dbReference type="GO" id="GO:0060070">
    <property type="term" value="P:canonical Wnt signaling pathway"/>
    <property type="evidence" value="ECO:0007669"/>
    <property type="project" value="TreeGrafter"/>
</dbReference>
<dbReference type="PANTHER" id="PTHR12027">
    <property type="entry name" value="WNT RELATED"/>
    <property type="match status" value="1"/>
</dbReference>
<evidence type="ECO:0000256" key="7">
    <source>
        <dbReference type="ARBA" id="ARBA00023157"/>
    </source>
</evidence>
<dbReference type="SMART" id="SM00097">
    <property type="entry name" value="WNT1"/>
    <property type="match status" value="1"/>
</dbReference>
<evidence type="ECO:0000256" key="5">
    <source>
        <dbReference type="ARBA" id="ARBA00022530"/>
    </source>
</evidence>
<name>A0A7R8XAG1_9CRUS</name>
<organism evidence="10">
    <name type="scientific">Darwinula stevensoni</name>
    <dbReference type="NCBI Taxonomy" id="69355"/>
    <lineage>
        <taxon>Eukaryota</taxon>
        <taxon>Metazoa</taxon>
        <taxon>Ecdysozoa</taxon>
        <taxon>Arthropoda</taxon>
        <taxon>Crustacea</taxon>
        <taxon>Oligostraca</taxon>
        <taxon>Ostracoda</taxon>
        <taxon>Podocopa</taxon>
        <taxon>Podocopida</taxon>
        <taxon>Darwinulocopina</taxon>
        <taxon>Darwinuloidea</taxon>
        <taxon>Darwinulidae</taxon>
        <taxon>Darwinula</taxon>
    </lineage>
</organism>
<keyword evidence="4" id="KW-0964">Secreted</keyword>
<dbReference type="Proteomes" id="UP000677054">
    <property type="component" value="Unassembled WGS sequence"/>
</dbReference>
<evidence type="ECO:0000256" key="9">
    <source>
        <dbReference type="RuleBase" id="RU003500"/>
    </source>
</evidence>
<dbReference type="EMBL" id="CAJPEV010000991">
    <property type="protein sequence ID" value="CAG0889966.1"/>
    <property type="molecule type" value="Genomic_DNA"/>
</dbReference>
<dbReference type="GO" id="GO:0045165">
    <property type="term" value="P:cell fate commitment"/>
    <property type="evidence" value="ECO:0007669"/>
    <property type="project" value="TreeGrafter"/>
</dbReference>
<proteinExistence type="inferred from homology"/>
<evidence type="ECO:0000256" key="3">
    <source>
        <dbReference type="ARBA" id="ARBA00022473"/>
    </source>
</evidence>
<keyword evidence="8" id="KW-0449">Lipoprotein</keyword>
<comment type="function">
    <text evidence="9">Ligand for members of the frizzled family of seven transmembrane receptors.</text>
</comment>
<evidence type="ECO:0000256" key="8">
    <source>
        <dbReference type="ARBA" id="ARBA00023288"/>
    </source>
</evidence>
<protein>
    <recommendedName>
        <fullName evidence="9">Protein Wnt</fullName>
    </recommendedName>
</protein>
<evidence type="ECO:0000256" key="1">
    <source>
        <dbReference type="ARBA" id="ARBA00004498"/>
    </source>
</evidence>
<sequence length="131" mass="14872">MKVARRKELAEEEEETRLRSLESVLMPAAKRHGHGGRRTRGALPRGDLIHLRKSPDYCRRDVKRGIPGTSGRVCNKTNDASRPDSCQVLCCGRGYNTQVVIHVEKCACKFHWCCYVTCKKCTTKTDVYTCK</sequence>
<keyword evidence="5" id="KW-0272">Extracellular matrix</keyword>
<dbReference type="AlphaFoldDB" id="A0A7R8XAG1"/>
<evidence type="ECO:0000256" key="6">
    <source>
        <dbReference type="ARBA" id="ARBA00022687"/>
    </source>
</evidence>
<dbReference type="InterPro" id="IPR005817">
    <property type="entry name" value="Wnt"/>
</dbReference>
<evidence type="ECO:0000313" key="11">
    <source>
        <dbReference type="Proteomes" id="UP000677054"/>
    </source>
</evidence>
<evidence type="ECO:0000256" key="4">
    <source>
        <dbReference type="ARBA" id="ARBA00022525"/>
    </source>
</evidence>
<dbReference type="Gene3D" id="3.30.2460.20">
    <property type="match status" value="1"/>
</dbReference>
<keyword evidence="11" id="KW-1185">Reference proteome</keyword>
<dbReference type="GO" id="GO:0030182">
    <property type="term" value="P:neuron differentiation"/>
    <property type="evidence" value="ECO:0007669"/>
    <property type="project" value="TreeGrafter"/>
</dbReference>
<reference evidence="10" key="1">
    <citation type="submission" date="2020-11" db="EMBL/GenBank/DDBJ databases">
        <authorList>
            <person name="Tran Van P."/>
        </authorList>
    </citation>
    <scope>NUCLEOTIDE SEQUENCE</scope>
</reference>
<keyword evidence="3 9" id="KW-0217">Developmental protein</keyword>
<gene>
    <name evidence="10" type="ORF">DSTB1V02_LOCUS5785</name>
</gene>
<dbReference type="GO" id="GO:0000902">
    <property type="term" value="P:cell morphogenesis"/>
    <property type="evidence" value="ECO:0007669"/>
    <property type="project" value="UniProtKB-ARBA"/>
</dbReference>